<protein>
    <recommendedName>
        <fullName evidence="2">histidine kinase</fullName>
        <ecNumber evidence="2">2.7.13.3</ecNumber>
    </recommendedName>
</protein>
<dbReference type="EC" id="2.7.13.3" evidence="2"/>
<dbReference type="GO" id="GO:0005524">
    <property type="term" value="F:ATP binding"/>
    <property type="evidence" value="ECO:0007669"/>
    <property type="project" value="UniProtKB-KW"/>
</dbReference>
<evidence type="ECO:0000256" key="1">
    <source>
        <dbReference type="ARBA" id="ARBA00000085"/>
    </source>
</evidence>
<dbReference type="PANTHER" id="PTHR43547:SF2">
    <property type="entry name" value="HYBRID SIGNAL TRANSDUCTION HISTIDINE KINASE C"/>
    <property type="match status" value="1"/>
</dbReference>
<dbReference type="SUPFAM" id="SSF55874">
    <property type="entry name" value="ATPase domain of HSP90 chaperone/DNA topoisomerase II/histidine kinase"/>
    <property type="match status" value="1"/>
</dbReference>
<reference evidence="7" key="1">
    <citation type="submission" date="2023-02" db="EMBL/GenBank/DDBJ databases">
        <title>Georgenia sp.10Sc9-8, isolated from a soil sample collected from the Taklamakan desert.</title>
        <authorList>
            <person name="Liu S."/>
        </authorList>
    </citation>
    <scope>NUCLEOTIDE SEQUENCE</scope>
    <source>
        <strain evidence="7">10Sc9-8</strain>
    </source>
</reference>
<accession>A0ABT5TUF8</accession>
<gene>
    <name evidence="7" type="ORF">PU560_04270</name>
</gene>
<dbReference type="InterPro" id="IPR004358">
    <property type="entry name" value="Sig_transdc_His_kin-like_C"/>
</dbReference>
<dbReference type="EMBL" id="JARACI010000611">
    <property type="protein sequence ID" value="MDD9205685.1"/>
    <property type="molecule type" value="Genomic_DNA"/>
</dbReference>
<keyword evidence="3" id="KW-0597">Phosphoprotein</keyword>
<feature type="domain" description="Histidine kinase" evidence="6">
    <location>
        <begin position="1"/>
        <end position="140"/>
    </location>
</feature>
<organism evidence="7 8">
    <name type="scientific">Georgenia halotolerans</name>
    <dbReference type="NCBI Taxonomy" id="3028317"/>
    <lineage>
        <taxon>Bacteria</taxon>
        <taxon>Bacillati</taxon>
        <taxon>Actinomycetota</taxon>
        <taxon>Actinomycetes</taxon>
        <taxon>Micrococcales</taxon>
        <taxon>Bogoriellaceae</taxon>
        <taxon>Georgenia</taxon>
    </lineage>
</organism>
<sequence length="144" mass="14968">SVQNQGPRAAAAQVSVAVLAPEHLPVRGDPAQLLQVVDNLLTNAIKYSRPGGRVVVELGAQDGTVSMCVRDEGIGISEPDQEKLFTRFFRADAVRRGPVQGTGLGLHISRQIVEAHGGGVAVASELGHGTAVTVTLPTATQEDA</sequence>
<comment type="caution">
    <text evidence="7">The sequence shown here is derived from an EMBL/GenBank/DDBJ whole genome shotgun (WGS) entry which is preliminary data.</text>
</comment>
<dbReference type="PROSITE" id="PS50109">
    <property type="entry name" value="HIS_KIN"/>
    <property type="match status" value="1"/>
</dbReference>
<dbReference type="CDD" id="cd00075">
    <property type="entry name" value="HATPase"/>
    <property type="match status" value="1"/>
</dbReference>
<proteinExistence type="predicted"/>
<evidence type="ECO:0000313" key="8">
    <source>
        <dbReference type="Proteomes" id="UP001165561"/>
    </source>
</evidence>
<dbReference type="Pfam" id="PF02518">
    <property type="entry name" value="HATPase_c"/>
    <property type="match status" value="1"/>
</dbReference>
<evidence type="ECO:0000313" key="7">
    <source>
        <dbReference type="EMBL" id="MDD9205685.1"/>
    </source>
</evidence>
<keyword evidence="8" id="KW-1185">Reference proteome</keyword>
<keyword evidence="5" id="KW-0902">Two-component regulatory system</keyword>
<evidence type="ECO:0000256" key="3">
    <source>
        <dbReference type="ARBA" id="ARBA00022553"/>
    </source>
</evidence>
<dbReference type="InterPro" id="IPR003594">
    <property type="entry name" value="HATPase_dom"/>
</dbReference>
<evidence type="ECO:0000256" key="5">
    <source>
        <dbReference type="ARBA" id="ARBA00023012"/>
    </source>
</evidence>
<name>A0ABT5TUF8_9MICO</name>
<keyword evidence="4" id="KW-0808">Transferase</keyword>
<dbReference type="SMART" id="SM00387">
    <property type="entry name" value="HATPase_c"/>
    <property type="match status" value="1"/>
</dbReference>
<evidence type="ECO:0000256" key="2">
    <source>
        <dbReference type="ARBA" id="ARBA00012438"/>
    </source>
</evidence>
<keyword evidence="7" id="KW-0547">Nucleotide-binding</keyword>
<keyword evidence="4" id="KW-0418">Kinase</keyword>
<evidence type="ECO:0000259" key="6">
    <source>
        <dbReference type="PROSITE" id="PS50109"/>
    </source>
</evidence>
<dbReference type="Gene3D" id="3.30.565.10">
    <property type="entry name" value="Histidine kinase-like ATPase, C-terminal domain"/>
    <property type="match status" value="1"/>
</dbReference>
<keyword evidence="7" id="KW-0067">ATP-binding</keyword>
<dbReference type="InterPro" id="IPR036890">
    <property type="entry name" value="HATPase_C_sf"/>
</dbReference>
<dbReference type="InterPro" id="IPR005467">
    <property type="entry name" value="His_kinase_dom"/>
</dbReference>
<dbReference type="PRINTS" id="PR00344">
    <property type="entry name" value="BCTRLSENSOR"/>
</dbReference>
<comment type="catalytic activity">
    <reaction evidence="1">
        <text>ATP + protein L-histidine = ADP + protein N-phospho-L-histidine.</text>
        <dbReference type="EC" id="2.7.13.3"/>
    </reaction>
</comment>
<feature type="non-terminal residue" evidence="7">
    <location>
        <position position="1"/>
    </location>
</feature>
<dbReference type="PANTHER" id="PTHR43547">
    <property type="entry name" value="TWO-COMPONENT HISTIDINE KINASE"/>
    <property type="match status" value="1"/>
</dbReference>
<evidence type="ECO:0000256" key="4">
    <source>
        <dbReference type="ARBA" id="ARBA00022777"/>
    </source>
</evidence>
<dbReference type="Proteomes" id="UP001165561">
    <property type="component" value="Unassembled WGS sequence"/>
</dbReference>